<dbReference type="InterPro" id="IPR018490">
    <property type="entry name" value="cNMP-bd_dom_sf"/>
</dbReference>
<proteinExistence type="predicted"/>
<feature type="domain" description="Cyclic nucleotide-binding" evidence="4">
    <location>
        <begin position="21"/>
        <end position="121"/>
    </location>
</feature>
<dbReference type="GO" id="GO:0003700">
    <property type="term" value="F:DNA-binding transcription factor activity"/>
    <property type="evidence" value="ECO:0007669"/>
    <property type="project" value="TreeGrafter"/>
</dbReference>
<dbReference type="InterPro" id="IPR050397">
    <property type="entry name" value="Env_Response_Regulators"/>
</dbReference>
<keyword evidence="3" id="KW-0804">Transcription</keyword>
<gene>
    <name evidence="5" type="ORF">NK6_5221</name>
</gene>
<accession>A0A0E3VV17</accession>
<dbReference type="Gene3D" id="2.60.120.10">
    <property type="entry name" value="Jelly Rolls"/>
    <property type="match status" value="1"/>
</dbReference>
<dbReference type="SMART" id="SM00100">
    <property type="entry name" value="cNMP"/>
    <property type="match status" value="1"/>
</dbReference>
<dbReference type="GO" id="GO:0003677">
    <property type="term" value="F:DNA binding"/>
    <property type="evidence" value="ECO:0007669"/>
    <property type="project" value="UniProtKB-KW"/>
</dbReference>
<dbReference type="InterPro" id="IPR000595">
    <property type="entry name" value="cNMP-bd_dom"/>
</dbReference>
<sequence length="274" mass="29403">MTARSPESIATVHRAGVGNRLLAALPPADLGLLTPHFQKVSFEPDTVLVRSGDELDPVFFPHSGAIAFMLDMPDGQTVATTLIGREGALASFSALGPSLSSVTAVARVAGTASQISAARFRAAYARSEAIRNVVQVHVRALLLQPQHVAACNALHLVDGRMARWLLQLHDRVPSDLLPVTQEALAQLLGVRRTTAALTMSKLRAAGAVPSDRRGFVEIDRARLERVACDCYALMQDKIDRMYCQELAAPQPALAPFPETTAAVKAQMRSAAPRQ</sequence>
<dbReference type="FunFam" id="2.60.120.10:FF:000216">
    <property type="entry name" value="Crp/Fnr family transcriptional regulator"/>
    <property type="match status" value="1"/>
</dbReference>
<evidence type="ECO:0000256" key="2">
    <source>
        <dbReference type="ARBA" id="ARBA00023125"/>
    </source>
</evidence>
<dbReference type="InterPro" id="IPR012318">
    <property type="entry name" value="HTH_CRP"/>
</dbReference>
<dbReference type="Proteomes" id="UP000063308">
    <property type="component" value="Chromosome"/>
</dbReference>
<dbReference type="SUPFAM" id="SSF51206">
    <property type="entry name" value="cAMP-binding domain-like"/>
    <property type="match status" value="1"/>
</dbReference>
<dbReference type="InterPro" id="IPR014710">
    <property type="entry name" value="RmlC-like_jellyroll"/>
</dbReference>
<dbReference type="Gene3D" id="1.10.10.10">
    <property type="entry name" value="Winged helix-like DNA-binding domain superfamily/Winged helix DNA-binding domain"/>
    <property type="match status" value="1"/>
</dbReference>
<evidence type="ECO:0000259" key="4">
    <source>
        <dbReference type="PROSITE" id="PS50042"/>
    </source>
</evidence>
<dbReference type="InterPro" id="IPR036388">
    <property type="entry name" value="WH-like_DNA-bd_sf"/>
</dbReference>
<keyword evidence="2" id="KW-0238">DNA-binding</keyword>
<protein>
    <submittedName>
        <fullName evidence="5">Putative cyclic NTP-binding protein</fullName>
    </submittedName>
</protein>
<dbReference type="EMBL" id="AP014685">
    <property type="protein sequence ID" value="BAR58380.1"/>
    <property type="molecule type" value="Genomic_DNA"/>
</dbReference>
<dbReference type="CDD" id="cd00038">
    <property type="entry name" value="CAP_ED"/>
    <property type="match status" value="1"/>
</dbReference>
<name>A0A0E3VV17_9BRAD</name>
<dbReference type="AlphaFoldDB" id="A0A0E3VV17"/>
<dbReference type="PANTHER" id="PTHR24567:SF74">
    <property type="entry name" value="HTH-TYPE TRANSCRIPTIONAL REGULATOR ARCR"/>
    <property type="match status" value="1"/>
</dbReference>
<evidence type="ECO:0000256" key="1">
    <source>
        <dbReference type="ARBA" id="ARBA00023015"/>
    </source>
</evidence>
<dbReference type="RefSeq" id="WP_060910304.1">
    <property type="nucleotide sequence ID" value="NZ_JAFCKD010000085.1"/>
</dbReference>
<dbReference type="SUPFAM" id="SSF46785">
    <property type="entry name" value="Winged helix' DNA-binding domain"/>
    <property type="match status" value="1"/>
</dbReference>
<evidence type="ECO:0000313" key="6">
    <source>
        <dbReference type="Proteomes" id="UP000063308"/>
    </source>
</evidence>
<organism evidence="5 6">
    <name type="scientific">Bradyrhizobium diazoefficiens</name>
    <dbReference type="NCBI Taxonomy" id="1355477"/>
    <lineage>
        <taxon>Bacteria</taxon>
        <taxon>Pseudomonadati</taxon>
        <taxon>Pseudomonadota</taxon>
        <taxon>Alphaproteobacteria</taxon>
        <taxon>Hyphomicrobiales</taxon>
        <taxon>Nitrobacteraceae</taxon>
        <taxon>Bradyrhizobium</taxon>
    </lineage>
</organism>
<dbReference type="PROSITE" id="PS50042">
    <property type="entry name" value="CNMP_BINDING_3"/>
    <property type="match status" value="1"/>
</dbReference>
<dbReference type="InterPro" id="IPR036390">
    <property type="entry name" value="WH_DNA-bd_sf"/>
</dbReference>
<dbReference type="Pfam" id="PF00027">
    <property type="entry name" value="cNMP_binding"/>
    <property type="match status" value="1"/>
</dbReference>
<dbReference type="GO" id="GO:0005829">
    <property type="term" value="C:cytosol"/>
    <property type="evidence" value="ECO:0007669"/>
    <property type="project" value="TreeGrafter"/>
</dbReference>
<evidence type="ECO:0000256" key="3">
    <source>
        <dbReference type="ARBA" id="ARBA00023163"/>
    </source>
</evidence>
<dbReference type="Pfam" id="PF13545">
    <property type="entry name" value="HTH_Crp_2"/>
    <property type="match status" value="1"/>
</dbReference>
<dbReference type="FunFam" id="1.10.10.10:FF:000474">
    <property type="entry name" value="Putative transcriptional regulator, Crp/Fnr family"/>
    <property type="match status" value="1"/>
</dbReference>
<reference evidence="5 6" key="1">
    <citation type="submission" date="2014-11" db="EMBL/GenBank/DDBJ databases">
        <title>Symbiosis island explosion on the genome of extra-slow-growing strains of soybean bradyrhizobia with massive insertion sequences.</title>
        <authorList>
            <person name="Iida T."/>
            <person name="Minamisawa K."/>
        </authorList>
    </citation>
    <scope>NUCLEOTIDE SEQUENCE [LARGE SCALE GENOMIC DNA]</scope>
    <source>
        <strain evidence="5 6">NK6</strain>
    </source>
</reference>
<keyword evidence="1" id="KW-0805">Transcription regulation</keyword>
<dbReference type="PANTHER" id="PTHR24567">
    <property type="entry name" value="CRP FAMILY TRANSCRIPTIONAL REGULATORY PROTEIN"/>
    <property type="match status" value="1"/>
</dbReference>
<evidence type="ECO:0000313" key="5">
    <source>
        <dbReference type="EMBL" id="BAR58380.1"/>
    </source>
</evidence>